<dbReference type="GO" id="GO:0007032">
    <property type="term" value="P:endosome organization"/>
    <property type="evidence" value="ECO:0007669"/>
    <property type="project" value="TreeGrafter"/>
</dbReference>
<reference evidence="2" key="1">
    <citation type="submission" date="2025-08" db="UniProtKB">
        <authorList>
            <consortium name="Ensembl"/>
        </authorList>
    </citation>
    <scope>IDENTIFICATION</scope>
</reference>
<dbReference type="GO" id="GO:0016197">
    <property type="term" value="P:endosomal transport"/>
    <property type="evidence" value="ECO:0007669"/>
    <property type="project" value="TreeGrafter"/>
</dbReference>
<dbReference type="GO" id="GO:0071203">
    <property type="term" value="C:WASH complex"/>
    <property type="evidence" value="ECO:0007669"/>
    <property type="project" value="InterPro"/>
</dbReference>
<evidence type="ECO:0000313" key="2">
    <source>
        <dbReference type="Ensembl" id="ENSOMEP00000035767.1"/>
    </source>
</evidence>
<dbReference type="GO" id="GO:0005768">
    <property type="term" value="C:endosome"/>
    <property type="evidence" value="ECO:0007669"/>
    <property type="project" value="TreeGrafter"/>
</dbReference>
<dbReference type="PANTHER" id="PTHR31409:SF0">
    <property type="entry name" value="WASH COMPLEX SUBUNIT 4"/>
    <property type="match status" value="1"/>
</dbReference>
<evidence type="ECO:0000313" key="3">
    <source>
        <dbReference type="Proteomes" id="UP000261560"/>
    </source>
</evidence>
<sequence length="192" mass="21348">MAVETIAPDWEFDRFDDGSQKIHTEVQLKSYSRFLEEYTSQLKGIEEALDDSIGDVWDFTLDPIALKVSGSETASPAPASAAEVLNKVITVYAALCSEVKKLKYEAETKFYNGLLFYGEGVSESSVVEGESQIQMGRFISFLQELSCFVSRCYEVVVSIVHQLAAVYNSNKVAPKVIETSGVHFQVSFQIFV</sequence>
<dbReference type="Pfam" id="PF14745">
    <property type="entry name" value="WASH-4_N"/>
    <property type="match status" value="1"/>
</dbReference>
<name>A0A3B3E054_ORYME</name>
<reference evidence="2" key="2">
    <citation type="submission" date="2025-09" db="UniProtKB">
        <authorList>
            <consortium name="Ensembl"/>
        </authorList>
    </citation>
    <scope>IDENTIFICATION</scope>
</reference>
<dbReference type="Proteomes" id="UP000261560">
    <property type="component" value="Unplaced"/>
</dbReference>
<feature type="domain" description="WASH complex subunit 4 N-terminal" evidence="1">
    <location>
        <begin position="33"/>
        <end position="190"/>
    </location>
</feature>
<organism evidence="2 3">
    <name type="scientific">Oryzias melastigma</name>
    <name type="common">Marine medaka</name>
    <dbReference type="NCBI Taxonomy" id="30732"/>
    <lineage>
        <taxon>Eukaryota</taxon>
        <taxon>Metazoa</taxon>
        <taxon>Chordata</taxon>
        <taxon>Craniata</taxon>
        <taxon>Vertebrata</taxon>
        <taxon>Euteleostomi</taxon>
        <taxon>Actinopterygii</taxon>
        <taxon>Neopterygii</taxon>
        <taxon>Teleostei</taxon>
        <taxon>Neoteleostei</taxon>
        <taxon>Acanthomorphata</taxon>
        <taxon>Ovalentaria</taxon>
        <taxon>Atherinomorphae</taxon>
        <taxon>Beloniformes</taxon>
        <taxon>Adrianichthyidae</taxon>
        <taxon>Oryziinae</taxon>
        <taxon>Oryzias</taxon>
    </lineage>
</organism>
<dbReference type="AlphaFoldDB" id="A0A3B3E054"/>
<dbReference type="InterPro" id="IPR027307">
    <property type="entry name" value="WASH7"/>
</dbReference>
<proteinExistence type="predicted"/>
<dbReference type="Ensembl" id="ENSOMET00000036537.1">
    <property type="protein sequence ID" value="ENSOMEP00000035767.1"/>
    <property type="gene ID" value="ENSOMEG00000023213.1"/>
</dbReference>
<protein>
    <submittedName>
        <fullName evidence="2">WASH complex subunit 4</fullName>
    </submittedName>
</protein>
<dbReference type="PANTHER" id="PTHR31409">
    <property type="entry name" value="WASH COMPLEX SUBUNIT 4"/>
    <property type="match status" value="1"/>
</dbReference>
<keyword evidence="3" id="KW-1185">Reference proteome</keyword>
<dbReference type="GeneTree" id="ENSGT00390000002524"/>
<accession>A0A3B3E054</accession>
<evidence type="ECO:0000259" key="1">
    <source>
        <dbReference type="Pfam" id="PF14745"/>
    </source>
</evidence>
<dbReference type="InterPro" id="IPR028191">
    <property type="entry name" value="WASH-4_N"/>
</dbReference>